<dbReference type="AlphaFoldDB" id="A0A1C4VLF0"/>
<organism evidence="1 2">
    <name type="scientific">Micromonospora echinospora</name>
    <name type="common">Micromonospora purpurea</name>
    <dbReference type="NCBI Taxonomy" id="1877"/>
    <lineage>
        <taxon>Bacteria</taxon>
        <taxon>Bacillati</taxon>
        <taxon>Actinomycetota</taxon>
        <taxon>Actinomycetes</taxon>
        <taxon>Micromonosporales</taxon>
        <taxon>Micromonosporaceae</taxon>
        <taxon>Micromonospora</taxon>
    </lineage>
</organism>
<dbReference type="OrthoDB" id="139499at28056"/>
<protein>
    <submittedName>
        <fullName evidence="1">Uncharacterized protein</fullName>
    </submittedName>
</protein>
<dbReference type="InParanoid" id="A0A1C4VLF0"/>
<name>A0A1C4VLF0_MICEC</name>
<dbReference type="EMBL" id="LT607413">
    <property type="protein sequence ID" value="SCE84770.1"/>
    <property type="molecule type" value="Genomic_DNA"/>
</dbReference>
<accession>A0A1C4VLF0</accession>
<gene>
    <name evidence="1" type="ORF">GA0070618_1361</name>
</gene>
<reference evidence="2" key="1">
    <citation type="submission" date="2016-06" db="EMBL/GenBank/DDBJ databases">
        <authorList>
            <person name="Varghese N."/>
            <person name="Submissions Spin"/>
        </authorList>
    </citation>
    <scope>NUCLEOTIDE SEQUENCE [LARGE SCALE GENOMIC DNA]</scope>
    <source>
        <strain evidence="2">DSM 43816</strain>
    </source>
</reference>
<evidence type="ECO:0000313" key="1">
    <source>
        <dbReference type="EMBL" id="SCE84770.1"/>
    </source>
</evidence>
<evidence type="ECO:0000313" key="2">
    <source>
        <dbReference type="Proteomes" id="UP000198253"/>
    </source>
</evidence>
<dbReference type="RefSeq" id="WP_088980874.1">
    <property type="nucleotide sequence ID" value="NZ_LT607413.1"/>
</dbReference>
<sequence length="166" mass="18605">MAALSRKELLFAPLYRTLTVRDYTLPDQAGTSEAIAAAQHHVAASNGAEIFIICAQDMLKIRTVIELHNTERPEANPGDWTERLLFELPFPSAEAHMGDGFGNAVVMELPHPGIYKVDVLYRGRNEAISQTLSIAEEFATMPTPQSIEWREQWAGIEEYRILLRPA</sequence>
<dbReference type="Proteomes" id="UP000198253">
    <property type="component" value="Chromosome I"/>
</dbReference>
<keyword evidence="2" id="KW-1185">Reference proteome</keyword>
<proteinExistence type="predicted"/>